<gene>
    <name evidence="1" type="ORF">SMTD_LOCUS19107</name>
</gene>
<dbReference type="PANTHER" id="PTHR19446">
    <property type="entry name" value="REVERSE TRANSCRIPTASES"/>
    <property type="match status" value="1"/>
</dbReference>
<dbReference type="Proteomes" id="UP000269396">
    <property type="component" value="Unassembled WGS sequence"/>
</dbReference>
<keyword evidence="2" id="KW-1185">Reference proteome</keyword>
<name>A0A183PXM1_9TREM</name>
<protein>
    <submittedName>
        <fullName evidence="1">Uncharacterized protein</fullName>
    </submittedName>
</protein>
<accession>A0A183PXM1</accession>
<reference evidence="1 2" key="1">
    <citation type="submission" date="2018-11" db="EMBL/GenBank/DDBJ databases">
        <authorList>
            <consortium name="Pathogen Informatics"/>
        </authorList>
    </citation>
    <scope>NUCLEOTIDE SEQUENCE [LARGE SCALE GENOMIC DNA]</scope>
    <source>
        <strain>Denwood</strain>
        <strain evidence="2">Zambia</strain>
    </source>
</reference>
<evidence type="ECO:0000313" key="2">
    <source>
        <dbReference type="Proteomes" id="UP000269396"/>
    </source>
</evidence>
<organism evidence="1 2">
    <name type="scientific">Schistosoma mattheei</name>
    <dbReference type="NCBI Taxonomy" id="31246"/>
    <lineage>
        <taxon>Eukaryota</taxon>
        <taxon>Metazoa</taxon>
        <taxon>Spiralia</taxon>
        <taxon>Lophotrochozoa</taxon>
        <taxon>Platyhelminthes</taxon>
        <taxon>Trematoda</taxon>
        <taxon>Digenea</taxon>
        <taxon>Strigeidida</taxon>
        <taxon>Schistosomatoidea</taxon>
        <taxon>Schistosomatidae</taxon>
        <taxon>Schistosoma</taxon>
    </lineage>
</organism>
<evidence type="ECO:0000313" key="1">
    <source>
        <dbReference type="EMBL" id="VDP78883.1"/>
    </source>
</evidence>
<sequence>MRELYDIRKKLSRNHRKLQRPVKSNEGEVITNNEKQRNRCVEHFENFLNRPASLNPIDVGPPTIEEISMAFRQIKSGKAPGPDNIPAETLKADVSVTARILRILSNKIWDKERVPKDWKEGFLIKMQKADDLGNYDNYRSITLLSKPGKVFNRLLLNRMNDSVDAQLRDQQAGFFKDRSCTDQISTLRIIVEQSIE</sequence>
<dbReference type="EMBL" id="UZAL01041674">
    <property type="protein sequence ID" value="VDP78883.1"/>
    <property type="molecule type" value="Genomic_DNA"/>
</dbReference>
<dbReference type="AlphaFoldDB" id="A0A183PXM1"/>
<proteinExistence type="predicted"/>